<evidence type="ECO:0000259" key="2">
    <source>
        <dbReference type="PROSITE" id="PS51186"/>
    </source>
</evidence>
<dbReference type="OrthoDB" id="273614at2"/>
<reference evidence="4" key="1">
    <citation type="submission" date="2018-03" db="EMBL/GenBank/DDBJ databases">
        <authorList>
            <person name="Sun L."/>
            <person name="Liu H."/>
            <person name="Chen W."/>
            <person name="Huang K."/>
            <person name="Liu W."/>
            <person name="Gao X."/>
        </authorList>
    </citation>
    <scope>NUCLEOTIDE SEQUENCE [LARGE SCALE GENOMIC DNA]</scope>
    <source>
        <strain evidence="4">SH9</strain>
    </source>
</reference>
<dbReference type="SUPFAM" id="SSF55729">
    <property type="entry name" value="Acyl-CoA N-acyltransferases (Nat)"/>
    <property type="match status" value="1"/>
</dbReference>
<dbReference type="PANTHER" id="PTHR13947">
    <property type="entry name" value="GNAT FAMILY N-ACETYLTRANSFERASE"/>
    <property type="match status" value="1"/>
</dbReference>
<evidence type="ECO:0000313" key="3">
    <source>
        <dbReference type="EMBL" id="PSC05908.1"/>
    </source>
</evidence>
<protein>
    <recommendedName>
        <fullName evidence="2">N-acetyltransferase domain-containing protein</fullName>
    </recommendedName>
</protein>
<accession>A0A2T1HWF3</accession>
<feature type="domain" description="N-acetyltransferase" evidence="2">
    <location>
        <begin position="20"/>
        <end position="160"/>
    </location>
</feature>
<evidence type="ECO:0000313" key="4">
    <source>
        <dbReference type="Proteomes" id="UP000239772"/>
    </source>
</evidence>
<evidence type="ECO:0000256" key="1">
    <source>
        <dbReference type="ARBA" id="ARBA00022679"/>
    </source>
</evidence>
<dbReference type="Proteomes" id="UP000239772">
    <property type="component" value="Unassembled WGS sequence"/>
</dbReference>
<dbReference type="PANTHER" id="PTHR13947:SF37">
    <property type="entry name" value="LD18367P"/>
    <property type="match status" value="1"/>
</dbReference>
<comment type="caution">
    <text evidence="3">The sequence shown here is derived from an EMBL/GenBank/DDBJ whole genome shotgun (WGS) entry which is preliminary data.</text>
</comment>
<dbReference type="InterPro" id="IPR000182">
    <property type="entry name" value="GNAT_dom"/>
</dbReference>
<keyword evidence="1" id="KW-0808">Transferase</keyword>
<dbReference type="PROSITE" id="PS51186">
    <property type="entry name" value="GNAT"/>
    <property type="match status" value="1"/>
</dbReference>
<organism evidence="3 4">
    <name type="scientific">Alsobacter soli</name>
    <dbReference type="NCBI Taxonomy" id="2109933"/>
    <lineage>
        <taxon>Bacteria</taxon>
        <taxon>Pseudomonadati</taxon>
        <taxon>Pseudomonadota</taxon>
        <taxon>Alphaproteobacteria</taxon>
        <taxon>Hyphomicrobiales</taxon>
        <taxon>Alsobacteraceae</taxon>
        <taxon>Alsobacter</taxon>
    </lineage>
</organism>
<proteinExistence type="predicted"/>
<sequence length="171" mass="19176">MAEQAAVTYREHRPGDMGWIIHRQAVLYHEEYGWNEEFEALVAEIAAQFIREFKPGRERCWLAERDGAVLGSVFLVEQSPAVAKLRLLYVEPAARGLGVGRALVAQCIAFAKVAGYQTLTLWTNDILHAARRIYQEAGFLLVAEERHHSFGADLVGQNWELDLRSNGPGNA</sequence>
<dbReference type="CDD" id="cd04301">
    <property type="entry name" value="NAT_SF"/>
    <property type="match status" value="1"/>
</dbReference>
<dbReference type="Pfam" id="PF00583">
    <property type="entry name" value="Acetyltransf_1"/>
    <property type="match status" value="1"/>
</dbReference>
<dbReference type="AlphaFoldDB" id="A0A2T1HWF3"/>
<keyword evidence="4" id="KW-1185">Reference proteome</keyword>
<dbReference type="InterPro" id="IPR050769">
    <property type="entry name" value="NAT_camello-type"/>
</dbReference>
<dbReference type="EMBL" id="PVZS01000005">
    <property type="protein sequence ID" value="PSC05908.1"/>
    <property type="molecule type" value="Genomic_DNA"/>
</dbReference>
<dbReference type="Gene3D" id="3.40.630.30">
    <property type="match status" value="1"/>
</dbReference>
<dbReference type="GO" id="GO:0008080">
    <property type="term" value="F:N-acetyltransferase activity"/>
    <property type="evidence" value="ECO:0007669"/>
    <property type="project" value="InterPro"/>
</dbReference>
<dbReference type="InterPro" id="IPR016181">
    <property type="entry name" value="Acyl_CoA_acyltransferase"/>
</dbReference>
<gene>
    <name evidence="3" type="ORF">SLNSH_05875</name>
</gene>
<name>A0A2T1HWF3_9HYPH</name>